<dbReference type="Pfam" id="PF00746">
    <property type="entry name" value="Gram_pos_anchor"/>
    <property type="match status" value="1"/>
</dbReference>
<protein>
    <recommendedName>
        <fullName evidence="6">Gram-positive cocci surface proteins LPxTG domain-containing protein</fullName>
    </recommendedName>
</protein>
<name>A0AA37QD30_9FIRM</name>
<dbReference type="Pfam" id="PF17802">
    <property type="entry name" value="SpaA"/>
    <property type="match status" value="1"/>
</dbReference>
<dbReference type="InterPro" id="IPR019931">
    <property type="entry name" value="LPXTG_anchor"/>
</dbReference>
<proteinExistence type="predicted"/>
<gene>
    <name evidence="7" type="ORF">comes_21660</name>
</gene>
<organism evidence="7 8">
    <name type="scientific">Coprococcus comes</name>
    <dbReference type="NCBI Taxonomy" id="410072"/>
    <lineage>
        <taxon>Bacteria</taxon>
        <taxon>Bacillati</taxon>
        <taxon>Bacillota</taxon>
        <taxon>Clostridia</taxon>
        <taxon>Lachnospirales</taxon>
        <taxon>Lachnospiraceae</taxon>
        <taxon>Coprococcus</taxon>
    </lineage>
</organism>
<comment type="caution">
    <text evidence="7">The sequence shown here is derived from an EMBL/GenBank/DDBJ whole genome shotgun (WGS) entry which is preliminary data.</text>
</comment>
<evidence type="ECO:0000259" key="6">
    <source>
        <dbReference type="PROSITE" id="PS50847"/>
    </source>
</evidence>
<keyword evidence="3" id="KW-0732">Signal</keyword>
<keyword evidence="1" id="KW-0134">Cell wall</keyword>
<keyword evidence="4" id="KW-0572">Peptidoglycan-anchor</keyword>
<keyword evidence="5" id="KW-1133">Transmembrane helix</keyword>
<sequence>MVTNTYDRDGKVYMASKAANVTAKLEKYNVNKTASDRFVHRGQTVTFTISTQMAPKSNESGAELKNFTVKDKPVNLKITDLKSVSISGTPISAEQLAKLPVTNTINSTTGCTTEYVVDLSSLIEATPAGATVEITYDAIVMSDTDYSNEATVTADTVTYEKGNTNGTEGAITIKKTDNNHTGLKGAEFKLLKAKNDGTTEEVSVVKVSDGVYKHALEGETGATTTMVVANDGTLLIKGLDEGTYSFQETKAPEGYKLVTDLKSATIEDGHTVTVDAGEFVNTKLSSLPSTGGIGTTIFTIAGCLIMIAAAGLFFASRKKSDNK</sequence>
<dbReference type="NCBIfam" id="TIGR01167">
    <property type="entry name" value="LPXTG_anchor"/>
    <property type="match status" value="1"/>
</dbReference>
<dbReference type="PROSITE" id="PS50847">
    <property type="entry name" value="GRAM_POS_ANCHORING"/>
    <property type="match status" value="1"/>
</dbReference>
<reference evidence="7" key="1">
    <citation type="submission" date="2022-09" db="EMBL/GenBank/DDBJ databases">
        <title>Draft genome sequence of Coprococcus comes strain 31264.</title>
        <authorList>
            <person name="Atsushi H."/>
            <person name="Moriya O."/>
            <person name="Mitsuo S."/>
        </authorList>
    </citation>
    <scope>NUCLEOTIDE SEQUENCE</scope>
    <source>
        <strain evidence="7">JCM 31264</strain>
    </source>
</reference>
<reference evidence="7" key="2">
    <citation type="submission" date="2022-11" db="EMBL/GenBank/DDBJ databases">
        <title>Draft genome sequence of Coprococcus comes strain 31264.</title>
        <authorList>
            <person name="Hisatomi A."/>
            <person name="Ohkuma M."/>
            <person name="Sakamoto M."/>
        </authorList>
    </citation>
    <scope>NUCLEOTIDE SEQUENCE</scope>
    <source>
        <strain evidence="7">JCM 31264</strain>
    </source>
</reference>
<evidence type="ECO:0000256" key="4">
    <source>
        <dbReference type="ARBA" id="ARBA00023088"/>
    </source>
</evidence>
<keyword evidence="2" id="KW-0964">Secreted</keyword>
<dbReference type="AlphaFoldDB" id="A0AA37QD30"/>
<dbReference type="Gene3D" id="2.60.40.10">
    <property type="entry name" value="Immunoglobulins"/>
    <property type="match status" value="1"/>
</dbReference>
<keyword evidence="5" id="KW-0812">Transmembrane</keyword>
<dbReference type="InterPro" id="IPR013783">
    <property type="entry name" value="Ig-like_fold"/>
</dbReference>
<evidence type="ECO:0000313" key="7">
    <source>
        <dbReference type="EMBL" id="GLG87620.1"/>
    </source>
</evidence>
<feature type="transmembrane region" description="Helical" evidence="5">
    <location>
        <begin position="293"/>
        <end position="315"/>
    </location>
</feature>
<dbReference type="EMBL" id="BSCI01000013">
    <property type="protein sequence ID" value="GLG87620.1"/>
    <property type="molecule type" value="Genomic_DNA"/>
</dbReference>
<evidence type="ECO:0000256" key="5">
    <source>
        <dbReference type="SAM" id="Phobius"/>
    </source>
</evidence>
<evidence type="ECO:0000256" key="2">
    <source>
        <dbReference type="ARBA" id="ARBA00022525"/>
    </source>
</evidence>
<evidence type="ECO:0000256" key="3">
    <source>
        <dbReference type="ARBA" id="ARBA00022729"/>
    </source>
</evidence>
<evidence type="ECO:0000256" key="1">
    <source>
        <dbReference type="ARBA" id="ARBA00022512"/>
    </source>
</evidence>
<accession>A0AA37QD30</accession>
<evidence type="ECO:0000313" key="8">
    <source>
        <dbReference type="Proteomes" id="UP001145109"/>
    </source>
</evidence>
<feature type="domain" description="Gram-positive cocci surface proteins LPxTG" evidence="6">
    <location>
        <begin position="287"/>
        <end position="323"/>
    </location>
</feature>
<dbReference type="InterPro" id="IPR041033">
    <property type="entry name" value="SpaA_PFL_dom_1"/>
</dbReference>
<dbReference type="Proteomes" id="UP001145109">
    <property type="component" value="Unassembled WGS sequence"/>
</dbReference>
<keyword evidence="5" id="KW-0472">Membrane</keyword>
<dbReference type="RefSeq" id="WP_055248741.1">
    <property type="nucleotide sequence ID" value="NZ_BSCI01000013.1"/>
</dbReference>